<dbReference type="SUPFAM" id="SSF47954">
    <property type="entry name" value="Cyclin-like"/>
    <property type="match status" value="1"/>
</dbReference>
<protein>
    <recommendedName>
        <fullName evidence="2">Cyclin C-terminal domain-containing protein</fullName>
    </recommendedName>
</protein>
<accession>A0AAV4NZ89</accession>
<dbReference type="Gene3D" id="1.10.472.10">
    <property type="entry name" value="Cyclin-like"/>
    <property type="match status" value="1"/>
</dbReference>
<dbReference type="Pfam" id="PF02984">
    <property type="entry name" value="Cyclin_C"/>
    <property type="match status" value="1"/>
</dbReference>
<reference evidence="3 4" key="1">
    <citation type="submission" date="2021-06" db="EMBL/GenBank/DDBJ databases">
        <title>Caerostris darwini draft genome.</title>
        <authorList>
            <person name="Kono N."/>
            <person name="Arakawa K."/>
        </authorList>
    </citation>
    <scope>NUCLEOTIDE SEQUENCE [LARGE SCALE GENOMIC DNA]</scope>
</reference>
<feature type="region of interest" description="Disordered" evidence="1">
    <location>
        <begin position="106"/>
        <end position="133"/>
    </location>
</feature>
<gene>
    <name evidence="3" type="primary">CCND2</name>
    <name evidence="3" type="ORF">CDAR_559391</name>
</gene>
<dbReference type="InterPro" id="IPR036915">
    <property type="entry name" value="Cyclin-like_sf"/>
</dbReference>
<evidence type="ECO:0000313" key="4">
    <source>
        <dbReference type="Proteomes" id="UP001054837"/>
    </source>
</evidence>
<sequence>MVCKSHDSNGEVKRLICAKPPLVEMKFSMYPPSTIAAASVGAAIQGLSARLDNKWASANDLVFRLHEITGVEPDCVRSCWEQIEEIIVNRLAAATAPLPLAMTTSHKLAEQQMDPQDLVQPDTPPTDVQDVLF</sequence>
<keyword evidence="4" id="KW-1185">Reference proteome</keyword>
<evidence type="ECO:0000313" key="3">
    <source>
        <dbReference type="EMBL" id="GIX90205.1"/>
    </source>
</evidence>
<comment type="caution">
    <text evidence="3">The sequence shown here is derived from an EMBL/GenBank/DDBJ whole genome shotgun (WGS) entry which is preliminary data.</text>
</comment>
<organism evidence="3 4">
    <name type="scientific">Caerostris darwini</name>
    <dbReference type="NCBI Taxonomy" id="1538125"/>
    <lineage>
        <taxon>Eukaryota</taxon>
        <taxon>Metazoa</taxon>
        <taxon>Ecdysozoa</taxon>
        <taxon>Arthropoda</taxon>
        <taxon>Chelicerata</taxon>
        <taxon>Arachnida</taxon>
        <taxon>Araneae</taxon>
        <taxon>Araneomorphae</taxon>
        <taxon>Entelegynae</taxon>
        <taxon>Araneoidea</taxon>
        <taxon>Araneidae</taxon>
        <taxon>Caerostris</taxon>
    </lineage>
</organism>
<dbReference type="CDD" id="cd20516">
    <property type="entry name" value="CYCLIN_CCND_rpt2"/>
    <property type="match status" value="1"/>
</dbReference>
<name>A0AAV4NZ89_9ARAC</name>
<evidence type="ECO:0000256" key="1">
    <source>
        <dbReference type="SAM" id="MobiDB-lite"/>
    </source>
</evidence>
<evidence type="ECO:0000259" key="2">
    <source>
        <dbReference type="Pfam" id="PF02984"/>
    </source>
</evidence>
<dbReference type="AlphaFoldDB" id="A0AAV4NZ89"/>
<proteinExistence type="predicted"/>
<dbReference type="Proteomes" id="UP001054837">
    <property type="component" value="Unassembled WGS sequence"/>
</dbReference>
<dbReference type="EMBL" id="BPLQ01002227">
    <property type="protein sequence ID" value="GIX90205.1"/>
    <property type="molecule type" value="Genomic_DNA"/>
</dbReference>
<feature type="domain" description="Cyclin C-terminal" evidence="2">
    <location>
        <begin position="22"/>
        <end position="89"/>
    </location>
</feature>
<dbReference type="InterPro" id="IPR004367">
    <property type="entry name" value="Cyclin_C-dom"/>
</dbReference>